<dbReference type="EMBL" id="AMYD01000693">
    <property type="protein sequence ID" value="EQB56624.1"/>
    <property type="molecule type" value="Genomic_DNA"/>
</dbReference>
<reference evidence="3" key="1">
    <citation type="journal article" date="2013" name="Mol. Plant Microbe Interact.">
        <title>Global aspects of pacC regulation of pathogenicity genes in Colletotrichum gloeosporioides as revealed by transcriptome analysis.</title>
        <authorList>
            <person name="Alkan N."/>
            <person name="Meng X."/>
            <person name="Friedlander G."/>
            <person name="Reuveni E."/>
            <person name="Sukno S."/>
            <person name="Sherman A."/>
            <person name="Thon M."/>
            <person name="Fluhr R."/>
            <person name="Prusky D."/>
        </authorList>
    </citation>
    <scope>NUCLEOTIDE SEQUENCE [LARGE SCALE GENOMIC DNA]</scope>
    <source>
        <strain evidence="3">Cg-14</strain>
    </source>
</reference>
<gene>
    <name evidence="2" type="ORF">CGLO_03353</name>
</gene>
<protein>
    <submittedName>
        <fullName evidence="2">Uncharacterized protein</fullName>
    </submittedName>
</protein>
<organism evidence="2 3">
    <name type="scientific">Colletotrichum gloeosporioides (strain Cg-14)</name>
    <name type="common">Anthracnose fungus</name>
    <name type="synonym">Glomerella cingulata</name>
    <dbReference type="NCBI Taxonomy" id="1237896"/>
    <lineage>
        <taxon>Eukaryota</taxon>
        <taxon>Fungi</taxon>
        <taxon>Dikarya</taxon>
        <taxon>Ascomycota</taxon>
        <taxon>Pezizomycotina</taxon>
        <taxon>Sordariomycetes</taxon>
        <taxon>Hypocreomycetidae</taxon>
        <taxon>Glomerellales</taxon>
        <taxon>Glomerellaceae</taxon>
        <taxon>Colletotrichum</taxon>
        <taxon>Colletotrichum gloeosporioides species complex</taxon>
    </lineage>
</organism>
<proteinExistence type="predicted"/>
<evidence type="ECO:0000313" key="3">
    <source>
        <dbReference type="Proteomes" id="UP000015530"/>
    </source>
</evidence>
<accession>T0KWU1</accession>
<evidence type="ECO:0000313" key="2">
    <source>
        <dbReference type="EMBL" id="EQB56624.1"/>
    </source>
</evidence>
<dbReference type="HOGENOM" id="CLU_2589593_0_0_1"/>
<feature type="compositionally biased region" description="Low complexity" evidence="1">
    <location>
        <begin position="1"/>
        <end position="22"/>
    </location>
</feature>
<feature type="region of interest" description="Disordered" evidence="1">
    <location>
        <begin position="1"/>
        <end position="30"/>
    </location>
</feature>
<name>T0KWU1_COLGC</name>
<dbReference type="Proteomes" id="UP000015530">
    <property type="component" value="Unassembled WGS sequence"/>
</dbReference>
<comment type="caution">
    <text evidence="2">The sequence shown here is derived from an EMBL/GenBank/DDBJ whole genome shotgun (WGS) entry which is preliminary data.</text>
</comment>
<dbReference type="AlphaFoldDB" id="T0KWU1"/>
<sequence length="80" mass="8328">MSILNPTGTGAAAAKTANQPNAVQPNLASIEKSPSGWPVAHVLVVCPPAIKASHLAHPHPSTFQEYHETCNAKRPVLVVG</sequence>
<evidence type="ECO:0000256" key="1">
    <source>
        <dbReference type="SAM" id="MobiDB-lite"/>
    </source>
</evidence>